<evidence type="ECO:0000313" key="3">
    <source>
        <dbReference type="Proteomes" id="UP000193870"/>
    </source>
</evidence>
<dbReference type="EMBL" id="FWFV01000001">
    <property type="protein sequence ID" value="SLN15660.1"/>
    <property type="molecule type" value="Genomic_DNA"/>
</dbReference>
<feature type="compositionally biased region" description="Polar residues" evidence="1">
    <location>
        <begin position="17"/>
        <end position="28"/>
    </location>
</feature>
<evidence type="ECO:0000313" key="2">
    <source>
        <dbReference type="EMBL" id="SLN15660.1"/>
    </source>
</evidence>
<reference evidence="2 3" key="1">
    <citation type="submission" date="2017-03" db="EMBL/GenBank/DDBJ databases">
        <authorList>
            <person name="Afonso C.L."/>
            <person name="Miller P.J."/>
            <person name="Scott M.A."/>
            <person name="Spackman E."/>
            <person name="Goraichik I."/>
            <person name="Dimitrov K.M."/>
            <person name="Suarez D.L."/>
            <person name="Swayne D.E."/>
        </authorList>
    </citation>
    <scope>NUCLEOTIDE SEQUENCE [LARGE SCALE GENOMIC DNA]</scope>
    <source>
        <strain evidence="2 3">CECT 7066</strain>
    </source>
</reference>
<protein>
    <submittedName>
        <fullName evidence="2">Uncharacterized protein</fullName>
    </submittedName>
</protein>
<dbReference type="Proteomes" id="UP000193870">
    <property type="component" value="Unassembled WGS sequence"/>
</dbReference>
<feature type="compositionally biased region" description="Basic and acidic residues" evidence="1">
    <location>
        <begin position="32"/>
        <end position="45"/>
    </location>
</feature>
<dbReference type="RefSeq" id="WP_085852368.1">
    <property type="nucleotide sequence ID" value="NZ_FOPF01000001.1"/>
</dbReference>
<name>A0A1Y5REH7_9RHOB</name>
<keyword evidence="3" id="KW-1185">Reference proteome</keyword>
<dbReference type="AlphaFoldDB" id="A0A1Y5REH7"/>
<feature type="region of interest" description="Disordered" evidence="1">
    <location>
        <begin position="1"/>
        <end position="68"/>
    </location>
</feature>
<proteinExistence type="predicted"/>
<feature type="compositionally biased region" description="Polar residues" evidence="1">
    <location>
        <begin position="53"/>
        <end position="68"/>
    </location>
</feature>
<sequence length="68" mass="7316">MSNQDRDEEAERAKTGAGTTDDPNQANRTPMPKKEPIKPDVKPDPDADPDNPATGQGSTNDPNQANRT</sequence>
<accession>A0A1Y5REH7</accession>
<dbReference type="STRING" id="315423.SAMN04488020_101336"/>
<gene>
    <name evidence="2" type="ORF">PAM7066_00336</name>
</gene>
<organism evidence="2 3">
    <name type="scientific">Palleronia marisminoris</name>
    <dbReference type="NCBI Taxonomy" id="315423"/>
    <lineage>
        <taxon>Bacteria</taxon>
        <taxon>Pseudomonadati</taxon>
        <taxon>Pseudomonadota</taxon>
        <taxon>Alphaproteobacteria</taxon>
        <taxon>Rhodobacterales</taxon>
        <taxon>Roseobacteraceae</taxon>
        <taxon>Palleronia</taxon>
    </lineage>
</organism>
<evidence type="ECO:0000256" key="1">
    <source>
        <dbReference type="SAM" id="MobiDB-lite"/>
    </source>
</evidence>